<proteinExistence type="predicted"/>
<name>Q7F762_ORYSJ</name>
<dbReference type="EMBL" id="AP002909">
    <property type="protein sequence ID" value="BAB21189.1"/>
    <property type="molecule type" value="Genomic_DNA"/>
</dbReference>
<sequence>MPCRARILPPPPELHVLRRHPRRARSSRHHPAPGEVRSVLSSSRPDPLQIHAAAVGLRMPPLFGVGAGGAPGKGRVGLAGMARAAAGNDDAASATTTTTSRPPPSRVPLL</sequence>
<evidence type="ECO:0000313" key="2">
    <source>
        <dbReference type="EMBL" id="BAB21189.1"/>
    </source>
</evidence>
<accession>Q7F762</accession>
<evidence type="ECO:0000256" key="1">
    <source>
        <dbReference type="SAM" id="MobiDB-lite"/>
    </source>
</evidence>
<feature type="region of interest" description="Disordered" evidence="1">
    <location>
        <begin position="85"/>
        <end position="110"/>
    </location>
</feature>
<organism evidence="2">
    <name type="scientific">Oryza sativa subsp. japonica</name>
    <name type="common">Rice</name>
    <dbReference type="NCBI Taxonomy" id="39947"/>
    <lineage>
        <taxon>Eukaryota</taxon>
        <taxon>Viridiplantae</taxon>
        <taxon>Streptophyta</taxon>
        <taxon>Embryophyta</taxon>
        <taxon>Tracheophyta</taxon>
        <taxon>Spermatophyta</taxon>
        <taxon>Magnoliopsida</taxon>
        <taxon>Liliopsida</taxon>
        <taxon>Poales</taxon>
        <taxon>Poaceae</taxon>
        <taxon>BOP clade</taxon>
        <taxon>Oryzoideae</taxon>
        <taxon>Oryzeae</taxon>
        <taxon>Oryzinae</taxon>
        <taxon>Oryza</taxon>
        <taxon>Oryza sativa</taxon>
    </lineage>
</organism>
<gene>
    <name evidence="2" type="primary">P0044F08.21</name>
</gene>
<feature type="compositionally biased region" description="Low complexity" evidence="1">
    <location>
        <begin position="85"/>
        <end position="100"/>
    </location>
</feature>
<dbReference type="AlphaFoldDB" id="Q7F762"/>
<feature type="compositionally biased region" description="Pro residues" evidence="1">
    <location>
        <begin position="101"/>
        <end position="110"/>
    </location>
</feature>
<feature type="compositionally biased region" description="Basic residues" evidence="1">
    <location>
        <begin position="17"/>
        <end position="31"/>
    </location>
</feature>
<feature type="region of interest" description="Disordered" evidence="1">
    <location>
        <begin position="1"/>
        <end position="46"/>
    </location>
</feature>
<protein>
    <submittedName>
        <fullName evidence="2">p0044F08.21 protein</fullName>
    </submittedName>
</protein>
<reference evidence="2" key="1">
    <citation type="submission" date="2000-11" db="EMBL/GenBank/DDBJ databases">
        <title>Oryza sativa nipponbare(GA3) genomic DNA, chromosome 1, PAC clone:P0044F08.</title>
        <authorList>
            <person name="Sasaki T."/>
            <person name="Matsumoto T."/>
            <person name="Yamamoto K."/>
        </authorList>
    </citation>
    <scope>NUCLEOTIDE SEQUENCE</scope>
</reference>